<dbReference type="FunFam" id="3.10.20.370:FF:000001">
    <property type="entry name" value="Retrovirus-related Pol polyprotein from transposon 17.6-like protein"/>
    <property type="match status" value="1"/>
</dbReference>
<protein>
    <submittedName>
        <fullName evidence="6">RT_RNaseH_2 domain-containing protein</fullName>
    </submittedName>
</protein>
<dbReference type="STRING" id="70415.A0A5S6QL91"/>
<keyword evidence="1" id="KW-0540">Nuclease</keyword>
<dbReference type="Gene3D" id="3.30.70.270">
    <property type="match status" value="1"/>
</dbReference>
<dbReference type="GO" id="GO:0003964">
    <property type="term" value="F:RNA-directed DNA polymerase activity"/>
    <property type="evidence" value="ECO:0007669"/>
    <property type="project" value="UniProtKB-KW"/>
</dbReference>
<dbReference type="AlphaFoldDB" id="A0A5S6QL91"/>
<dbReference type="InterPro" id="IPR043128">
    <property type="entry name" value="Rev_trsase/Diguanyl_cyclase"/>
</dbReference>
<evidence type="ECO:0000256" key="1">
    <source>
        <dbReference type="ARBA" id="ARBA00022722"/>
    </source>
</evidence>
<evidence type="ECO:0000256" key="3">
    <source>
        <dbReference type="ARBA" id="ARBA00022918"/>
    </source>
</evidence>
<dbReference type="InterPro" id="IPR041577">
    <property type="entry name" value="RT_RNaseH_2"/>
</dbReference>
<dbReference type="Proteomes" id="UP000046395">
    <property type="component" value="Unassembled WGS sequence"/>
</dbReference>
<keyword evidence="5" id="KW-1185">Reference proteome</keyword>
<keyword evidence="3" id="KW-0548">Nucleotidyltransferase</keyword>
<feature type="domain" description="Reverse transcriptase/retrotransposon-derived protein RNase H-like" evidence="4">
    <location>
        <begin position="79"/>
        <end position="178"/>
    </location>
</feature>
<evidence type="ECO:0000313" key="5">
    <source>
        <dbReference type="Proteomes" id="UP000046395"/>
    </source>
</evidence>
<dbReference type="InterPro" id="IPR050951">
    <property type="entry name" value="Retrovirus_Pol_polyprotein"/>
</dbReference>
<dbReference type="PANTHER" id="PTHR37984">
    <property type="entry name" value="PROTEIN CBG26694"/>
    <property type="match status" value="1"/>
</dbReference>
<name>A0A5S6QL91_TRIMR</name>
<dbReference type="WBParaSite" id="TMUE_2000007975.1">
    <property type="protein sequence ID" value="TMUE_2000007975.1"/>
    <property type="gene ID" value="WBGene00300101"/>
</dbReference>
<sequence length="312" mass="35281">MHFRGPRKLQFLGHIISTSGIRPTDEMVLAIKNVPVPKNKTELQAFLGLLNFYDRFLPNRANVLEPLYRLLKQHARWNWSEDADRAFREAKALLSSSSCLTLYDSRRPLVVTCDASSIGIGAVLAHVNADGDEQPVYFASRTLHQAERNYAQIDREALAIIFALQKFRRYLIDRKSTIHTDNRPLLGLLGQGKPIKDSVSPRMLRPGKQMGGADVPVTFIWSTVNLGDGQFVDVYFGGSSLVRQVSWATVNLGDGLFGDVDLIDSLLGRPFTLSTIEDHLEQGWGTFLLPRAVWMHIRRFADRMEWSGCKRR</sequence>
<keyword evidence="2" id="KW-0255">Endonuclease</keyword>
<keyword evidence="3" id="KW-0808">Transferase</keyword>
<accession>A0A5S6QL91</accession>
<evidence type="ECO:0000313" key="6">
    <source>
        <dbReference type="WBParaSite" id="TMUE_2000007975.1"/>
    </source>
</evidence>
<evidence type="ECO:0000256" key="2">
    <source>
        <dbReference type="ARBA" id="ARBA00022759"/>
    </source>
</evidence>
<dbReference type="CDD" id="cd09274">
    <property type="entry name" value="RNase_HI_RT_Ty3"/>
    <property type="match status" value="1"/>
</dbReference>
<keyword evidence="3" id="KW-0695">RNA-directed DNA polymerase</keyword>
<dbReference type="Pfam" id="PF17919">
    <property type="entry name" value="RT_RNaseH_2"/>
    <property type="match status" value="1"/>
</dbReference>
<dbReference type="PANTHER" id="PTHR37984:SF12">
    <property type="entry name" value="RIBONUCLEASE H"/>
    <property type="match status" value="1"/>
</dbReference>
<dbReference type="InterPro" id="IPR043502">
    <property type="entry name" value="DNA/RNA_pol_sf"/>
</dbReference>
<proteinExistence type="predicted"/>
<evidence type="ECO:0000259" key="4">
    <source>
        <dbReference type="Pfam" id="PF17919"/>
    </source>
</evidence>
<dbReference type="GO" id="GO:0004519">
    <property type="term" value="F:endonuclease activity"/>
    <property type="evidence" value="ECO:0007669"/>
    <property type="project" value="UniProtKB-KW"/>
</dbReference>
<organism evidence="5 6">
    <name type="scientific">Trichuris muris</name>
    <name type="common">Mouse whipworm</name>
    <dbReference type="NCBI Taxonomy" id="70415"/>
    <lineage>
        <taxon>Eukaryota</taxon>
        <taxon>Metazoa</taxon>
        <taxon>Ecdysozoa</taxon>
        <taxon>Nematoda</taxon>
        <taxon>Enoplea</taxon>
        <taxon>Dorylaimia</taxon>
        <taxon>Trichinellida</taxon>
        <taxon>Trichuridae</taxon>
        <taxon>Trichuris</taxon>
    </lineage>
</organism>
<dbReference type="SUPFAM" id="SSF56672">
    <property type="entry name" value="DNA/RNA polymerases"/>
    <property type="match status" value="1"/>
</dbReference>
<keyword evidence="2" id="KW-0378">Hydrolase</keyword>
<dbReference type="FunFam" id="3.30.70.270:FF:000026">
    <property type="entry name" value="Transposon Ty3-G Gag-Pol polyprotein"/>
    <property type="match status" value="1"/>
</dbReference>
<reference evidence="6" key="1">
    <citation type="submission" date="2019-12" db="UniProtKB">
        <authorList>
            <consortium name="WormBaseParasite"/>
        </authorList>
    </citation>
    <scope>IDENTIFICATION</scope>
</reference>